<comment type="subcellular location">
    <subcellularLocation>
        <location evidence="1">Cell membrane</location>
        <topology evidence="1">Multi-pass membrane protein</topology>
    </subcellularLocation>
</comment>
<dbReference type="OrthoDB" id="3227279at2"/>
<name>A0A1I6D452_9PSEU</name>
<dbReference type="GO" id="GO:0022857">
    <property type="term" value="F:transmembrane transporter activity"/>
    <property type="evidence" value="ECO:0007669"/>
    <property type="project" value="InterPro"/>
</dbReference>
<dbReference type="Gene3D" id="1.20.1250.20">
    <property type="entry name" value="MFS general substrate transporter like domains"/>
    <property type="match status" value="1"/>
</dbReference>
<dbReference type="EMBL" id="FOYL01000001">
    <property type="protein sequence ID" value="SFR00143.1"/>
    <property type="molecule type" value="Genomic_DNA"/>
</dbReference>
<evidence type="ECO:0000256" key="6">
    <source>
        <dbReference type="SAM" id="Phobius"/>
    </source>
</evidence>
<gene>
    <name evidence="7" type="ORF">SAMN04488564_1011025</name>
</gene>
<dbReference type="PANTHER" id="PTHR23513:SF11">
    <property type="entry name" value="STAPHYLOFERRIN A TRANSPORTER"/>
    <property type="match status" value="1"/>
</dbReference>
<feature type="transmembrane region" description="Helical" evidence="6">
    <location>
        <begin position="52"/>
        <end position="73"/>
    </location>
</feature>
<feature type="transmembrane region" description="Helical" evidence="6">
    <location>
        <begin position="24"/>
        <end position="46"/>
    </location>
</feature>
<proteinExistence type="predicted"/>
<dbReference type="InterPro" id="IPR036259">
    <property type="entry name" value="MFS_trans_sf"/>
</dbReference>
<protein>
    <submittedName>
        <fullName evidence="7">Predicted arabinose efflux permease, MFS family</fullName>
    </submittedName>
</protein>
<feature type="transmembrane region" description="Helical" evidence="6">
    <location>
        <begin position="374"/>
        <end position="396"/>
    </location>
</feature>
<dbReference type="AlphaFoldDB" id="A0A1I6D452"/>
<evidence type="ECO:0000313" key="8">
    <source>
        <dbReference type="Proteomes" id="UP000198583"/>
    </source>
</evidence>
<evidence type="ECO:0000256" key="5">
    <source>
        <dbReference type="ARBA" id="ARBA00023136"/>
    </source>
</evidence>
<dbReference type="CDD" id="cd06173">
    <property type="entry name" value="MFS_MefA_like"/>
    <property type="match status" value="1"/>
</dbReference>
<evidence type="ECO:0000256" key="1">
    <source>
        <dbReference type="ARBA" id="ARBA00004651"/>
    </source>
</evidence>
<feature type="transmembrane region" description="Helical" evidence="6">
    <location>
        <begin position="176"/>
        <end position="194"/>
    </location>
</feature>
<reference evidence="8" key="1">
    <citation type="submission" date="2016-10" db="EMBL/GenBank/DDBJ databases">
        <authorList>
            <person name="Varghese N."/>
            <person name="Submissions S."/>
        </authorList>
    </citation>
    <scope>NUCLEOTIDE SEQUENCE [LARGE SCALE GENOMIC DNA]</scope>
    <source>
        <strain evidence="8">DSM 44232</strain>
    </source>
</reference>
<keyword evidence="8" id="KW-1185">Reference proteome</keyword>
<dbReference type="STRING" id="84724.SAMN04488564_1011025"/>
<feature type="transmembrane region" description="Helical" evidence="6">
    <location>
        <begin position="312"/>
        <end position="333"/>
    </location>
</feature>
<dbReference type="RefSeq" id="WP_143138513.1">
    <property type="nucleotide sequence ID" value="NZ_FOYL01000001.1"/>
</dbReference>
<organism evidence="7 8">
    <name type="scientific">Lentzea waywayandensis</name>
    <dbReference type="NCBI Taxonomy" id="84724"/>
    <lineage>
        <taxon>Bacteria</taxon>
        <taxon>Bacillati</taxon>
        <taxon>Actinomycetota</taxon>
        <taxon>Actinomycetes</taxon>
        <taxon>Pseudonocardiales</taxon>
        <taxon>Pseudonocardiaceae</taxon>
        <taxon>Lentzea</taxon>
    </lineage>
</organism>
<dbReference type="SUPFAM" id="SSF103473">
    <property type="entry name" value="MFS general substrate transporter"/>
    <property type="match status" value="1"/>
</dbReference>
<feature type="transmembrane region" description="Helical" evidence="6">
    <location>
        <begin position="287"/>
        <end position="306"/>
    </location>
</feature>
<feature type="transmembrane region" description="Helical" evidence="6">
    <location>
        <begin position="345"/>
        <end position="368"/>
    </location>
</feature>
<keyword evidence="5 6" id="KW-0472">Membrane</keyword>
<keyword evidence="4 6" id="KW-1133">Transmembrane helix</keyword>
<dbReference type="PANTHER" id="PTHR23513">
    <property type="entry name" value="INTEGRAL MEMBRANE EFFLUX PROTEIN-RELATED"/>
    <property type="match status" value="1"/>
</dbReference>
<dbReference type="GO" id="GO:0005886">
    <property type="term" value="C:plasma membrane"/>
    <property type="evidence" value="ECO:0007669"/>
    <property type="project" value="UniProtKB-SubCell"/>
</dbReference>
<accession>A0A1I6D452</accession>
<evidence type="ECO:0000256" key="3">
    <source>
        <dbReference type="ARBA" id="ARBA00022692"/>
    </source>
</evidence>
<dbReference type="Proteomes" id="UP000198583">
    <property type="component" value="Unassembled WGS sequence"/>
</dbReference>
<sequence>MTAGRTERISFCAVLRVGEFRAMWLAEMLSFTGDQFARVALVVLVFDRTNSAAFAGLTYALTFIPVAAGALALSHIADRRSRREVIVVADGLRALVVGVMAVPGIDLGWLCVLAAVMSFIGGPYGAAQLALLRDLLTADQYPMGMTVRQVTVQAAQLVGFVAGGVLSAALSPQSCLAINAVTFAVSALIIRTGVRSRPAAAPVSSSGRLVAGGIGLVWRDPRRRAIFMMTFLGVFYVVPEGIAAPFVHELGHGAGVVGVVLASCGVGAMIGLPLFFRFVTPDRQRGALAVVCLSAGLPLVLVPLGAGIYGAMLLFAVSGALWAALVVMSVSFLSQLLPDDRRAQGMGVASSANITAQGLGAGLAGVLAEVVSPSWVIAVAGALSVPAALWPCLLWLRSTSRSTEGVRLTESTLS</sequence>
<evidence type="ECO:0000313" key="7">
    <source>
        <dbReference type="EMBL" id="SFR00143.1"/>
    </source>
</evidence>
<dbReference type="InterPro" id="IPR011701">
    <property type="entry name" value="MFS"/>
</dbReference>
<keyword evidence="3 6" id="KW-0812">Transmembrane</keyword>
<keyword evidence="2" id="KW-1003">Cell membrane</keyword>
<feature type="transmembrane region" description="Helical" evidence="6">
    <location>
        <begin position="225"/>
        <end position="247"/>
    </location>
</feature>
<feature type="transmembrane region" description="Helical" evidence="6">
    <location>
        <begin position="253"/>
        <end position="275"/>
    </location>
</feature>
<evidence type="ECO:0000256" key="4">
    <source>
        <dbReference type="ARBA" id="ARBA00022989"/>
    </source>
</evidence>
<dbReference type="Pfam" id="PF07690">
    <property type="entry name" value="MFS_1"/>
    <property type="match status" value="1"/>
</dbReference>
<evidence type="ECO:0000256" key="2">
    <source>
        <dbReference type="ARBA" id="ARBA00022475"/>
    </source>
</evidence>